<dbReference type="InterPro" id="IPR050085">
    <property type="entry name" value="AGPR"/>
</dbReference>
<dbReference type="InterPro" id="IPR023013">
    <property type="entry name" value="AGPR_AS"/>
</dbReference>
<dbReference type="RefSeq" id="WP_066418857.1">
    <property type="nucleotide sequence ID" value="NZ_CP018866.1"/>
</dbReference>
<dbReference type="InterPro" id="IPR058924">
    <property type="entry name" value="AGPR_dimerisation_dom"/>
</dbReference>
<evidence type="ECO:0000256" key="1">
    <source>
        <dbReference type="ARBA" id="ARBA00004862"/>
    </source>
</evidence>
<dbReference type="GO" id="GO:0003942">
    <property type="term" value="F:N-acetyl-gamma-glutamyl-phosphate reductase activity"/>
    <property type="evidence" value="ECO:0007669"/>
    <property type="project" value="UniProtKB-UniRule"/>
</dbReference>
<organism evidence="10 11">
    <name type="scientific">Sutcliffiella cohnii</name>
    <dbReference type="NCBI Taxonomy" id="33932"/>
    <lineage>
        <taxon>Bacteria</taxon>
        <taxon>Bacillati</taxon>
        <taxon>Bacillota</taxon>
        <taxon>Bacilli</taxon>
        <taxon>Bacillales</taxon>
        <taxon>Bacillaceae</taxon>
        <taxon>Sutcliffiella</taxon>
    </lineage>
</organism>
<comment type="similarity">
    <text evidence="7">Belongs to the NAGSA dehydrogenase family. Type 1 subfamily.</text>
</comment>
<proteinExistence type="inferred from homology"/>
<sequence>MKIGIVGANGYGGVELIRYLVNHPYVEIKLLASHSSNGNSIVEQYPHLQGILEMNISELNIEDVKENIDVLFFATPSGVSKELIPQYIEAGIKIIDLSGDLRLQDGSLYEGWYKNTPAPPFALDKAIYGLTELNRELIKEATLVANPGCYPTATLLGLIPALQHKLIDGNSIVIDGKSGISGAGRKTSATTHYSEINENVKAYKLGKHQHIPEIEQIVSQIGNENITVTFSTHLVPMTRGIMCTMYANLKEPINESKVISLYEDYYKDDYFVRIRKGGTWPATKEVTGSNFCDIGITVDERTNKLIIVAVIDNVVKGAAGQAIQNLNVMYGWDEKTGLQTTPLFP</sequence>
<dbReference type="SUPFAM" id="SSF55347">
    <property type="entry name" value="Glyceraldehyde-3-phosphate dehydrogenase-like, C-terminal domain"/>
    <property type="match status" value="1"/>
</dbReference>
<dbReference type="SUPFAM" id="SSF51735">
    <property type="entry name" value="NAD(P)-binding Rossmann-fold domains"/>
    <property type="match status" value="1"/>
</dbReference>
<evidence type="ECO:0000259" key="9">
    <source>
        <dbReference type="SMART" id="SM00859"/>
    </source>
</evidence>
<keyword evidence="2 7" id="KW-0055">Arginine biosynthesis</keyword>
<accession>A0A223KQ30</accession>
<dbReference type="NCBIfam" id="TIGR01850">
    <property type="entry name" value="argC"/>
    <property type="match status" value="1"/>
</dbReference>
<dbReference type="Pfam" id="PF01118">
    <property type="entry name" value="Semialdhyde_dh"/>
    <property type="match status" value="1"/>
</dbReference>
<dbReference type="InterPro" id="IPR036291">
    <property type="entry name" value="NAD(P)-bd_dom_sf"/>
</dbReference>
<comment type="catalytic activity">
    <reaction evidence="6 7">
        <text>N-acetyl-L-glutamate 5-semialdehyde + phosphate + NADP(+) = N-acetyl-L-glutamyl 5-phosphate + NADPH + H(+)</text>
        <dbReference type="Rhea" id="RHEA:21588"/>
        <dbReference type="ChEBI" id="CHEBI:15378"/>
        <dbReference type="ChEBI" id="CHEBI:29123"/>
        <dbReference type="ChEBI" id="CHEBI:43474"/>
        <dbReference type="ChEBI" id="CHEBI:57783"/>
        <dbReference type="ChEBI" id="CHEBI:57936"/>
        <dbReference type="ChEBI" id="CHEBI:58349"/>
        <dbReference type="EC" id="1.2.1.38"/>
    </reaction>
</comment>
<evidence type="ECO:0000256" key="6">
    <source>
        <dbReference type="ARBA" id="ARBA00050557"/>
    </source>
</evidence>
<feature type="domain" description="Semialdehyde dehydrogenase NAD-binding" evidence="9">
    <location>
        <begin position="2"/>
        <end position="141"/>
    </location>
</feature>
<dbReference type="EMBL" id="CP018866">
    <property type="protein sequence ID" value="AST91610.1"/>
    <property type="molecule type" value="Genomic_DNA"/>
</dbReference>
<dbReference type="AlphaFoldDB" id="A0A223KQ30"/>
<dbReference type="KEGG" id="bcoh:BC6307_10110"/>
<dbReference type="GO" id="GO:0006526">
    <property type="term" value="P:L-arginine biosynthetic process"/>
    <property type="evidence" value="ECO:0007669"/>
    <property type="project" value="UniProtKB-UniRule"/>
</dbReference>
<evidence type="ECO:0000256" key="5">
    <source>
        <dbReference type="ARBA" id="ARBA00023002"/>
    </source>
</evidence>
<dbReference type="Proteomes" id="UP000215224">
    <property type="component" value="Chromosome"/>
</dbReference>
<comment type="subcellular location">
    <subcellularLocation>
        <location evidence="7">Cytoplasm</location>
    </subcellularLocation>
</comment>
<dbReference type="InterPro" id="IPR000706">
    <property type="entry name" value="AGPR_type-1"/>
</dbReference>
<name>A0A223KQ30_9BACI</name>
<dbReference type="PANTHER" id="PTHR32338">
    <property type="entry name" value="N-ACETYL-GAMMA-GLUTAMYL-PHOSPHATE REDUCTASE, CHLOROPLASTIC-RELATED-RELATED"/>
    <property type="match status" value="1"/>
</dbReference>
<dbReference type="GO" id="GO:0005737">
    <property type="term" value="C:cytoplasm"/>
    <property type="evidence" value="ECO:0007669"/>
    <property type="project" value="UniProtKB-SubCell"/>
</dbReference>
<keyword evidence="4 7" id="KW-0521">NADP</keyword>
<dbReference type="FunFam" id="3.30.360.10:FF:000014">
    <property type="entry name" value="N-acetyl-gamma-glutamyl-phosphate reductase"/>
    <property type="match status" value="1"/>
</dbReference>
<dbReference type="GO" id="GO:0051287">
    <property type="term" value="F:NAD binding"/>
    <property type="evidence" value="ECO:0007669"/>
    <property type="project" value="InterPro"/>
</dbReference>
<protein>
    <recommendedName>
        <fullName evidence="7">N-acetyl-gamma-glutamyl-phosphate reductase</fullName>
        <shortName evidence="7">AGPR</shortName>
        <ecNumber evidence="7">1.2.1.38</ecNumber>
    </recommendedName>
    <alternativeName>
        <fullName evidence="7">N-acetyl-glutamate semialdehyde dehydrogenase</fullName>
        <shortName evidence="7">NAGSA dehydrogenase</shortName>
    </alternativeName>
</protein>
<dbReference type="Pfam" id="PF22698">
    <property type="entry name" value="Semialdhyde_dhC_1"/>
    <property type="match status" value="1"/>
</dbReference>
<dbReference type="SMART" id="SM00859">
    <property type="entry name" value="Semialdhyde_dh"/>
    <property type="match status" value="1"/>
</dbReference>
<dbReference type="GO" id="GO:0070401">
    <property type="term" value="F:NADP+ binding"/>
    <property type="evidence" value="ECO:0007669"/>
    <property type="project" value="InterPro"/>
</dbReference>
<comment type="function">
    <text evidence="7">Catalyzes the NADPH-dependent reduction of N-acetyl-5-glutamyl phosphate to yield N-acetyl-L-glutamate 5-semialdehyde.</text>
</comment>
<evidence type="ECO:0000256" key="8">
    <source>
        <dbReference type="PROSITE-ProRule" id="PRU10010"/>
    </source>
</evidence>
<dbReference type="Gene3D" id="3.30.360.10">
    <property type="entry name" value="Dihydrodipicolinate Reductase, domain 2"/>
    <property type="match status" value="1"/>
</dbReference>
<dbReference type="CDD" id="cd23934">
    <property type="entry name" value="AGPR_1_C"/>
    <property type="match status" value="1"/>
</dbReference>
<dbReference type="PANTHER" id="PTHR32338:SF10">
    <property type="entry name" value="N-ACETYL-GAMMA-GLUTAMYL-PHOSPHATE REDUCTASE, CHLOROPLASTIC-RELATED"/>
    <property type="match status" value="1"/>
</dbReference>
<dbReference type="CDD" id="cd17895">
    <property type="entry name" value="AGPR_1_N"/>
    <property type="match status" value="1"/>
</dbReference>
<dbReference type="HAMAP" id="MF_00150">
    <property type="entry name" value="ArgC_type1"/>
    <property type="match status" value="1"/>
</dbReference>
<evidence type="ECO:0000256" key="3">
    <source>
        <dbReference type="ARBA" id="ARBA00022605"/>
    </source>
</evidence>
<evidence type="ECO:0000256" key="2">
    <source>
        <dbReference type="ARBA" id="ARBA00022571"/>
    </source>
</evidence>
<evidence type="ECO:0000313" key="11">
    <source>
        <dbReference type="Proteomes" id="UP000215224"/>
    </source>
</evidence>
<dbReference type="PROSITE" id="PS01224">
    <property type="entry name" value="ARGC"/>
    <property type="match status" value="1"/>
</dbReference>
<dbReference type="UniPathway" id="UPA00068">
    <property type="reaction ID" value="UER00108"/>
</dbReference>
<evidence type="ECO:0000256" key="4">
    <source>
        <dbReference type="ARBA" id="ARBA00022857"/>
    </source>
</evidence>
<dbReference type="STRING" id="1314751.GCA_001591425_03409"/>
<keyword evidence="11" id="KW-1185">Reference proteome</keyword>
<gene>
    <name evidence="7" type="primary">argC</name>
    <name evidence="10" type="ORF">BC6307_10110</name>
</gene>
<dbReference type="EC" id="1.2.1.38" evidence="7"/>
<evidence type="ECO:0000313" key="10">
    <source>
        <dbReference type="EMBL" id="AST91610.1"/>
    </source>
</evidence>
<dbReference type="Gene3D" id="3.40.50.720">
    <property type="entry name" value="NAD(P)-binding Rossmann-like Domain"/>
    <property type="match status" value="1"/>
</dbReference>
<feature type="active site" evidence="7 8">
    <location>
        <position position="149"/>
    </location>
</feature>
<comment type="pathway">
    <text evidence="1 7">Amino-acid biosynthesis; L-arginine biosynthesis; N(2)-acetyl-L-ornithine from L-glutamate: step 3/4.</text>
</comment>
<dbReference type="InterPro" id="IPR000534">
    <property type="entry name" value="Semialdehyde_DH_NAD-bd"/>
</dbReference>
<keyword evidence="7" id="KW-0963">Cytoplasm</keyword>
<evidence type="ECO:0000256" key="7">
    <source>
        <dbReference type="HAMAP-Rule" id="MF_00150"/>
    </source>
</evidence>
<reference evidence="10 11" key="1">
    <citation type="submission" date="2016-12" db="EMBL/GenBank/DDBJ databases">
        <title>The whole genome sequencing and assembly of Bacillus cohnii DSM 6307T strain.</title>
        <authorList>
            <person name="Lee Y.-J."/>
            <person name="Yi H."/>
            <person name="Bahn Y.-S."/>
            <person name="Kim J.F."/>
            <person name="Lee D.-W."/>
        </authorList>
    </citation>
    <scope>NUCLEOTIDE SEQUENCE [LARGE SCALE GENOMIC DNA]</scope>
    <source>
        <strain evidence="10 11">DSM 6307</strain>
    </source>
</reference>
<keyword evidence="5 7" id="KW-0560">Oxidoreductase</keyword>
<keyword evidence="3 7" id="KW-0028">Amino-acid biosynthesis</keyword>